<evidence type="ECO:0000313" key="3">
    <source>
        <dbReference type="Proteomes" id="UP000001918"/>
    </source>
</evidence>
<sequence>MIGGYALINALTSPAPGPAPSDTVSRELDAGDSGQSAGSSQIPLQITVTGPPTNVFVQVAGGGEVLQKGILATGETRMYTQTPLNVVVEDSSAVVVRIYGKVVEDGNGRGRGEWIVEAPED</sequence>
<name>D1AEJ8_THECD</name>
<feature type="region of interest" description="Disordered" evidence="1">
    <location>
        <begin position="13"/>
        <end position="45"/>
    </location>
</feature>
<dbReference type="KEGG" id="tcu:Tcur_0209"/>
<reference evidence="2 3" key="1">
    <citation type="journal article" date="2011" name="Stand. Genomic Sci.">
        <title>Complete genome sequence of Thermomonospora curvata type strain (B9).</title>
        <authorList>
            <person name="Chertkov O."/>
            <person name="Sikorski J."/>
            <person name="Nolan M."/>
            <person name="Lapidus A."/>
            <person name="Lucas S."/>
            <person name="Del Rio T.G."/>
            <person name="Tice H."/>
            <person name="Cheng J.F."/>
            <person name="Goodwin L."/>
            <person name="Pitluck S."/>
            <person name="Liolios K."/>
            <person name="Ivanova N."/>
            <person name="Mavromatis K."/>
            <person name="Mikhailova N."/>
            <person name="Ovchinnikova G."/>
            <person name="Pati A."/>
            <person name="Chen A."/>
            <person name="Palaniappan K."/>
            <person name="Djao O.D."/>
            <person name="Land M."/>
            <person name="Hauser L."/>
            <person name="Chang Y.J."/>
            <person name="Jeffries C.D."/>
            <person name="Brettin T."/>
            <person name="Han C."/>
            <person name="Detter J.C."/>
            <person name="Rohde M."/>
            <person name="Goker M."/>
            <person name="Woyke T."/>
            <person name="Bristow J."/>
            <person name="Eisen J.A."/>
            <person name="Markowitz V."/>
            <person name="Hugenholtz P."/>
            <person name="Klenk H.P."/>
            <person name="Kyrpides N.C."/>
        </authorList>
    </citation>
    <scope>NUCLEOTIDE SEQUENCE [LARGE SCALE GENOMIC DNA]</scope>
    <source>
        <strain evidence="3">ATCC 19995 / DSM 43183 / JCM 3096 / KCTC 9072 / NBRC 15933 / NCIMB 10081 / Henssen B9</strain>
    </source>
</reference>
<dbReference type="AlphaFoldDB" id="D1AEJ8"/>
<feature type="compositionally biased region" description="Low complexity" evidence="1">
    <location>
        <begin position="31"/>
        <end position="41"/>
    </location>
</feature>
<dbReference type="HOGENOM" id="CLU_2036935_0_0_11"/>
<dbReference type="Proteomes" id="UP000001918">
    <property type="component" value="Chromosome"/>
</dbReference>
<proteinExistence type="predicted"/>
<keyword evidence="3" id="KW-1185">Reference proteome</keyword>
<gene>
    <name evidence="2" type="ordered locus">Tcur_0209</name>
</gene>
<accession>D1AEJ8</accession>
<evidence type="ECO:0000313" key="2">
    <source>
        <dbReference type="EMBL" id="ACY95814.1"/>
    </source>
</evidence>
<dbReference type="EMBL" id="CP001738">
    <property type="protein sequence ID" value="ACY95814.1"/>
    <property type="molecule type" value="Genomic_DNA"/>
</dbReference>
<evidence type="ECO:0000256" key="1">
    <source>
        <dbReference type="SAM" id="MobiDB-lite"/>
    </source>
</evidence>
<organism evidence="2 3">
    <name type="scientific">Thermomonospora curvata (strain ATCC 19995 / DSM 43183 / JCM 3096 / KCTC 9072 / NBRC 15933 / NCIMB 10081 / Henssen B9)</name>
    <dbReference type="NCBI Taxonomy" id="471852"/>
    <lineage>
        <taxon>Bacteria</taxon>
        <taxon>Bacillati</taxon>
        <taxon>Actinomycetota</taxon>
        <taxon>Actinomycetes</taxon>
        <taxon>Streptosporangiales</taxon>
        <taxon>Thermomonosporaceae</taxon>
        <taxon>Thermomonospora</taxon>
    </lineage>
</organism>
<evidence type="ECO:0008006" key="4">
    <source>
        <dbReference type="Google" id="ProtNLM"/>
    </source>
</evidence>
<protein>
    <recommendedName>
        <fullName evidence="4">DUF4115 domain-containing protein</fullName>
    </recommendedName>
</protein>